<evidence type="ECO:0000313" key="2">
    <source>
        <dbReference type="Proteomes" id="UP000499080"/>
    </source>
</evidence>
<protein>
    <submittedName>
        <fullName evidence="1">Uncharacterized protein</fullName>
    </submittedName>
</protein>
<dbReference type="EMBL" id="BGPR01001874">
    <property type="protein sequence ID" value="GBM63539.1"/>
    <property type="molecule type" value="Genomic_DNA"/>
</dbReference>
<reference evidence="1 2" key="1">
    <citation type="journal article" date="2019" name="Sci. Rep.">
        <title>Orb-weaving spider Araneus ventricosus genome elucidates the spidroin gene catalogue.</title>
        <authorList>
            <person name="Kono N."/>
            <person name="Nakamura H."/>
            <person name="Ohtoshi R."/>
            <person name="Moran D.A.P."/>
            <person name="Shinohara A."/>
            <person name="Yoshida Y."/>
            <person name="Fujiwara M."/>
            <person name="Mori M."/>
            <person name="Tomita M."/>
            <person name="Arakawa K."/>
        </authorList>
    </citation>
    <scope>NUCLEOTIDE SEQUENCE [LARGE SCALE GENOMIC DNA]</scope>
</reference>
<name>A0A4Y2HE26_ARAVE</name>
<sequence length="127" mass="14667">MKRYLARISVKNRTCEIRICLVAISKIVTSRNVKKWSAYLIYPSCCHNAHLKGLDCNSRHTLCDLADDKLEQALVIRRLRPSNIGGKDFLASSNEFSVFCTRHYVKMSLHEKRAHPYHTFKECGLNL</sequence>
<accession>A0A4Y2HE26</accession>
<dbReference type="Proteomes" id="UP000499080">
    <property type="component" value="Unassembled WGS sequence"/>
</dbReference>
<gene>
    <name evidence="1" type="ORF">AVEN_232686_1</name>
</gene>
<keyword evidence="2" id="KW-1185">Reference proteome</keyword>
<evidence type="ECO:0000313" key="1">
    <source>
        <dbReference type="EMBL" id="GBM63539.1"/>
    </source>
</evidence>
<proteinExistence type="predicted"/>
<organism evidence="1 2">
    <name type="scientific">Araneus ventricosus</name>
    <name type="common">Orbweaver spider</name>
    <name type="synonym">Epeira ventricosa</name>
    <dbReference type="NCBI Taxonomy" id="182803"/>
    <lineage>
        <taxon>Eukaryota</taxon>
        <taxon>Metazoa</taxon>
        <taxon>Ecdysozoa</taxon>
        <taxon>Arthropoda</taxon>
        <taxon>Chelicerata</taxon>
        <taxon>Arachnida</taxon>
        <taxon>Araneae</taxon>
        <taxon>Araneomorphae</taxon>
        <taxon>Entelegynae</taxon>
        <taxon>Araneoidea</taxon>
        <taxon>Araneidae</taxon>
        <taxon>Araneus</taxon>
    </lineage>
</organism>
<dbReference type="AlphaFoldDB" id="A0A4Y2HE26"/>
<comment type="caution">
    <text evidence="1">The sequence shown here is derived from an EMBL/GenBank/DDBJ whole genome shotgun (WGS) entry which is preliminary data.</text>
</comment>